<name>A0A399JAH3_9MICC</name>
<organism evidence="2 3">
    <name type="scientific">Galactobacter valiniphilus</name>
    <dbReference type="NCBI Taxonomy" id="2676122"/>
    <lineage>
        <taxon>Bacteria</taxon>
        <taxon>Bacillati</taxon>
        <taxon>Actinomycetota</taxon>
        <taxon>Actinomycetes</taxon>
        <taxon>Micrococcales</taxon>
        <taxon>Micrococcaceae</taxon>
        <taxon>Galactobacter</taxon>
    </lineage>
</organism>
<dbReference type="Proteomes" id="UP000265419">
    <property type="component" value="Unassembled WGS sequence"/>
</dbReference>
<dbReference type="SUPFAM" id="SSF51735">
    <property type="entry name" value="NAD(P)-binding Rossmann-fold domains"/>
    <property type="match status" value="1"/>
</dbReference>
<dbReference type="Pfam" id="PF01370">
    <property type="entry name" value="Epimerase"/>
    <property type="match status" value="1"/>
</dbReference>
<dbReference type="Gene3D" id="3.40.50.720">
    <property type="entry name" value="NAD(P)-binding Rossmann-like Domain"/>
    <property type="match status" value="1"/>
</dbReference>
<evidence type="ECO:0000313" key="2">
    <source>
        <dbReference type="EMBL" id="RII41022.1"/>
    </source>
</evidence>
<proteinExistence type="predicted"/>
<keyword evidence="3" id="KW-1185">Reference proteome</keyword>
<comment type="caution">
    <text evidence="2">The sequence shown here is derived from an EMBL/GenBank/DDBJ whole genome shotgun (WGS) entry which is preliminary data.</text>
</comment>
<feature type="domain" description="NAD-dependent epimerase/dehydratase" evidence="1">
    <location>
        <begin position="4"/>
        <end position="208"/>
    </location>
</feature>
<reference evidence="2 3" key="1">
    <citation type="submission" date="2018-07" db="EMBL/GenBank/DDBJ databases">
        <title>Arthrobacter sp. nov., isolated from raw cow's milk with high bacterial count.</title>
        <authorList>
            <person name="Hahne J."/>
            <person name="Isele D."/>
            <person name="Lipski A."/>
        </authorList>
    </citation>
    <scope>NUCLEOTIDE SEQUENCE [LARGE SCALE GENOMIC DNA]</scope>
    <source>
        <strain evidence="2 3">JZ R-35</strain>
    </source>
</reference>
<gene>
    <name evidence="2" type="ORF">DWB68_14800</name>
</gene>
<dbReference type="RefSeq" id="WP_119425892.1">
    <property type="nucleotide sequence ID" value="NZ_QQXK01000040.1"/>
</dbReference>
<sequence length="311" mass="31885">MRYLVIGGGQIARALVADIEARGEEAVVLRRTAEPVGSARLIVGDAADAPTVLAAAQGAAAILHCVHAAYSPEAWRRELPGPERAAMDAAAALGIPVVFPESVYAFGVGAQRLSEDSPIAPASPLGEVRAELLAARAAHPALTASVVASDLLGPTASRTGAVILGQVLLPAAAGKTAWVLGAPDAPHAVTAIADLSAAMLAIAREPARWIPGGNAVLLAPTGPARSQRAMAGDAATLAGAKGPSVRRLPAWLLRGLGVASPMLRQLHRQLYLWDAPSRLAPGRLVTEGGLGITTWEELLRSTLPDAAVPRR</sequence>
<dbReference type="InterPro" id="IPR036291">
    <property type="entry name" value="NAD(P)-bd_dom_sf"/>
</dbReference>
<accession>A0A399JAH3</accession>
<dbReference type="InterPro" id="IPR001509">
    <property type="entry name" value="Epimerase_deHydtase"/>
</dbReference>
<evidence type="ECO:0000259" key="1">
    <source>
        <dbReference type="Pfam" id="PF01370"/>
    </source>
</evidence>
<dbReference type="AlphaFoldDB" id="A0A399JAH3"/>
<protein>
    <submittedName>
        <fullName evidence="2">Nucleoside-diphosphate sugar epimerase</fullName>
    </submittedName>
</protein>
<evidence type="ECO:0000313" key="3">
    <source>
        <dbReference type="Proteomes" id="UP000265419"/>
    </source>
</evidence>
<dbReference type="EMBL" id="QQXK01000040">
    <property type="protein sequence ID" value="RII41022.1"/>
    <property type="molecule type" value="Genomic_DNA"/>
</dbReference>